<comment type="caution">
    <text evidence="1">The sequence shown here is derived from an EMBL/GenBank/DDBJ whole genome shotgun (WGS) entry which is preliminary data.</text>
</comment>
<keyword evidence="2" id="KW-1185">Reference proteome</keyword>
<evidence type="ECO:0000313" key="2">
    <source>
        <dbReference type="Proteomes" id="UP000032066"/>
    </source>
</evidence>
<protein>
    <submittedName>
        <fullName evidence="1">VlmB-like protein</fullName>
    </submittedName>
</protein>
<gene>
    <name evidence="1" type="ORF">TR51_32920</name>
</gene>
<dbReference type="SUPFAM" id="SSF47240">
    <property type="entry name" value="Ferritin-like"/>
    <property type="match status" value="1"/>
</dbReference>
<dbReference type="GO" id="GO:0016491">
    <property type="term" value="F:oxidoreductase activity"/>
    <property type="evidence" value="ECO:0007669"/>
    <property type="project" value="InterPro"/>
</dbReference>
<dbReference type="PATRIC" id="fig|2064.6.peg.6966"/>
<name>A0A0D0PZW6_KITGR</name>
<reference evidence="1 2" key="1">
    <citation type="submission" date="2015-02" db="EMBL/GenBank/DDBJ databases">
        <title>Draft genome sequence of Kitasatospora griseola MF730-N6, a bafilomycin, terpentecin and satosporin producer.</title>
        <authorList>
            <person name="Arens J.C."/>
            <person name="Haltli B."/>
            <person name="Kerr R.G."/>
        </authorList>
    </citation>
    <scope>NUCLEOTIDE SEQUENCE [LARGE SCALE GENOMIC DNA]</scope>
    <source>
        <strain evidence="1 2">MF730-N6</strain>
    </source>
</reference>
<proteinExistence type="predicted"/>
<dbReference type="EMBL" id="JXZB01000004">
    <property type="protein sequence ID" value="KIQ64183.1"/>
    <property type="molecule type" value="Genomic_DNA"/>
</dbReference>
<sequence>MSENIPAEADWERAPSLVDGAIDLELTPASADLKYWLAAVPQGTLRGHVLGHADDVRPLSVVSEPGPLNSALTMELAFRSIAEEKATRAIAYMVALAPDNDCLEFYSTQLLDEARHAMVFRSHLLQLGIPKAELWQSVERLAQRDRDGVLVPLEEFGLRVLRDEGDFIGGVLVLTVLVEGVLAPSAELSERKWRVFDPAAADIERGAGIDEIRHLTVGSAIVRDHLLKHPEDKPRVLELIQEGYRLWGRLPTHDMLQRRESLFQQGIEEHGKLLGDYEVWPGRRLVDTTAEERMATGQAWADRMQRARLAYMGLEEAI</sequence>
<evidence type="ECO:0000313" key="1">
    <source>
        <dbReference type="EMBL" id="KIQ64183.1"/>
    </source>
</evidence>
<dbReference type="OrthoDB" id="3862142at2"/>
<dbReference type="STRING" id="2064.TR51_32920"/>
<dbReference type="Proteomes" id="UP000032066">
    <property type="component" value="Unassembled WGS sequence"/>
</dbReference>
<dbReference type="InterPro" id="IPR012348">
    <property type="entry name" value="RNR-like"/>
</dbReference>
<accession>A0A0D0PZW6</accession>
<dbReference type="InterPro" id="IPR009078">
    <property type="entry name" value="Ferritin-like_SF"/>
</dbReference>
<dbReference type="Gene3D" id="1.10.620.20">
    <property type="entry name" value="Ribonucleotide Reductase, subunit A"/>
    <property type="match status" value="1"/>
</dbReference>
<dbReference type="AlphaFoldDB" id="A0A0D0PZW6"/>
<organism evidence="1 2">
    <name type="scientific">Kitasatospora griseola</name>
    <name type="common">Streptomyces griseolosporeus</name>
    <dbReference type="NCBI Taxonomy" id="2064"/>
    <lineage>
        <taxon>Bacteria</taxon>
        <taxon>Bacillati</taxon>
        <taxon>Actinomycetota</taxon>
        <taxon>Actinomycetes</taxon>
        <taxon>Kitasatosporales</taxon>
        <taxon>Streptomycetaceae</taxon>
        <taxon>Kitasatospora</taxon>
    </lineage>
</organism>